<dbReference type="EMBL" id="ANOG01000846">
    <property type="protein sequence ID" value="EMI17183.1"/>
    <property type="molecule type" value="Genomic_DNA"/>
</dbReference>
<protein>
    <submittedName>
        <fullName evidence="2">Putative secreted protein</fullName>
    </submittedName>
</protein>
<proteinExistence type="predicted"/>
<evidence type="ECO:0000313" key="3">
    <source>
        <dbReference type="Proteomes" id="UP000011991"/>
    </source>
</evidence>
<name>M5RCH2_9BACT</name>
<feature type="chain" id="PRO_5004070569" evidence="1">
    <location>
        <begin position="17"/>
        <end position="318"/>
    </location>
</feature>
<dbReference type="AlphaFoldDB" id="M5RCH2"/>
<dbReference type="Proteomes" id="UP000011991">
    <property type="component" value="Unassembled WGS sequence"/>
</dbReference>
<reference evidence="2 3" key="1">
    <citation type="journal article" date="2013" name="Mar. Genomics">
        <title>Expression of sulfatases in Rhodopirellula baltica and the diversity of sulfatases in the genus Rhodopirellula.</title>
        <authorList>
            <person name="Wegner C.E."/>
            <person name="Richter-Heitmann T."/>
            <person name="Klindworth A."/>
            <person name="Klockow C."/>
            <person name="Richter M."/>
            <person name="Achstetter T."/>
            <person name="Glockner F.O."/>
            <person name="Harder J."/>
        </authorList>
    </citation>
    <scope>NUCLEOTIDE SEQUENCE [LARGE SCALE GENOMIC DNA]</scope>
    <source>
        <strain evidence="2 3">SM1</strain>
    </source>
</reference>
<gene>
    <name evidence="2" type="ORF">RMSM_05892</name>
</gene>
<keyword evidence="3" id="KW-1185">Reference proteome</keyword>
<organism evidence="2 3">
    <name type="scientific">Rhodopirellula maiorica SM1</name>
    <dbReference type="NCBI Taxonomy" id="1265738"/>
    <lineage>
        <taxon>Bacteria</taxon>
        <taxon>Pseudomonadati</taxon>
        <taxon>Planctomycetota</taxon>
        <taxon>Planctomycetia</taxon>
        <taxon>Pirellulales</taxon>
        <taxon>Pirellulaceae</taxon>
        <taxon>Novipirellula</taxon>
    </lineage>
</organism>
<feature type="non-terminal residue" evidence="2">
    <location>
        <position position="318"/>
    </location>
</feature>
<feature type="signal peptide" evidence="1">
    <location>
        <begin position="1"/>
        <end position="16"/>
    </location>
</feature>
<sequence length="318" mass="34895">MLAVLLVLAVPSAATAQQVLALAQAGEPFGVATIEIPLAAGVPIGSLPPLRVTDAQRRVFYPVGQEVRQKLIPPSERPVPEAGQGRLLRRVGKLIREITSKDQPTEETIARRISFLFQGNEPMVVALSDTSGVIGEYQLNPEPNPAMHAQLLDQWWTDYTAAAKTRIDAGDYPPWVETYLVAMLSGRLHLPMPAWFTAEAEAQDTLVSTLKLMAGAEQATEAMYRQAAMGQPIAPDMSRVVSVPAAPRWTEPIPIPNDANDNTAIEPLATRVPPECFYIRYGSFENYLWFRDLSEEYGGDVSRMVTLRGFRSPGTKAI</sequence>
<evidence type="ECO:0000313" key="2">
    <source>
        <dbReference type="EMBL" id="EMI17183.1"/>
    </source>
</evidence>
<keyword evidence="1" id="KW-0732">Signal</keyword>
<accession>M5RCH2</accession>
<evidence type="ECO:0000256" key="1">
    <source>
        <dbReference type="SAM" id="SignalP"/>
    </source>
</evidence>
<comment type="caution">
    <text evidence="2">The sequence shown here is derived from an EMBL/GenBank/DDBJ whole genome shotgun (WGS) entry which is preliminary data.</text>
</comment>